<name>A0A1T4PUZ1_9FIRM</name>
<evidence type="ECO:0000313" key="6">
    <source>
        <dbReference type="EMBL" id="SJZ95372.1"/>
    </source>
</evidence>
<evidence type="ECO:0000256" key="4">
    <source>
        <dbReference type="ARBA" id="ARBA00022898"/>
    </source>
</evidence>
<keyword evidence="2 6" id="KW-0032">Aminotransferase</keyword>
<keyword evidence="7" id="KW-1185">Reference proteome</keyword>
<evidence type="ECO:0000256" key="5">
    <source>
        <dbReference type="RuleBase" id="RU003560"/>
    </source>
</evidence>
<evidence type="ECO:0000256" key="3">
    <source>
        <dbReference type="ARBA" id="ARBA00022679"/>
    </source>
</evidence>
<dbReference type="PANTHER" id="PTHR11986">
    <property type="entry name" value="AMINOTRANSFERASE CLASS III"/>
    <property type="match status" value="1"/>
</dbReference>
<dbReference type="SUPFAM" id="SSF53383">
    <property type="entry name" value="PLP-dependent transferases"/>
    <property type="match status" value="1"/>
</dbReference>
<dbReference type="OrthoDB" id="9801052at2"/>
<comment type="similarity">
    <text evidence="5">Belongs to the class-III pyridoxal-phosphate-dependent aminotransferase family.</text>
</comment>
<dbReference type="AlphaFoldDB" id="A0A1T4PUZ1"/>
<dbReference type="Gene3D" id="3.40.640.10">
    <property type="entry name" value="Type I PLP-dependent aspartate aminotransferase-like (Major domain)"/>
    <property type="match status" value="1"/>
</dbReference>
<dbReference type="InterPro" id="IPR015421">
    <property type="entry name" value="PyrdxlP-dep_Trfase_major"/>
</dbReference>
<dbReference type="InterPro" id="IPR015424">
    <property type="entry name" value="PyrdxlP-dep_Trfase"/>
</dbReference>
<reference evidence="7" key="1">
    <citation type="submission" date="2017-02" db="EMBL/GenBank/DDBJ databases">
        <authorList>
            <person name="Varghese N."/>
            <person name="Submissions S."/>
        </authorList>
    </citation>
    <scope>NUCLEOTIDE SEQUENCE [LARGE SCALE GENOMIC DNA]</scope>
    <source>
        <strain evidence="7">DSM 16521</strain>
    </source>
</reference>
<dbReference type="Pfam" id="PF00202">
    <property type="entry name" value="Aminotran_3"/>
    <property type="match status" value="1"/>
</dbReference>
<evidence type="ECO:0000313" key="7">
    <source>
        <dbReference type="Proteomes" id="UP000189933"/>
    </source>
</evidence>
<accession>A0A1T4PUZ1</accession>
<dbReference type="GO" id="GO:0042802">
    <property type="term" value="F:identical protein binding"/>
    <property type="evidence" value="ECO:0007669"/>
    <property type="project" value="TreeGrafter"/>
</dbReference>
<dbReference type="CDD" id="cd00610">
    <property type="entry name" value="OAT_like"/>
    <property type="match status" value="1"/>
</dbReference>
<comment type="cofactor">
    <cofactor evidence="1">
        <name>pyridoxal 5'-phosphate</name>
        <dbReference type="ChEBI" id="CHEBI:597326"/>
    </cofactor>
</comment>
<dbReference type="PIRSF" id="PIRSF000521">
    <property type="entry name" value="Transaminase_4ab_Lys_Orn"/>
    <property type="match status" value="1"/>
</dbReference>
<dbReference type="Proteomes" id="UP000189933">
    <property type="component" value="Unassembled WGS sequence"/>
</dbReference>
<keyword evidence="3 6" id="KW-0808">Transferase</keyword>
<evidence type="ECO:0000256" key="1">
    <source>
        <dbReference type="ARBA" id="ARBA00001933"/>
    </source>
</evidence>
<dbReference type="PANTHER" id="PTHR11986:SF79">
    <property type="entry name" value="ACETYLORNITHINE AMINOTRANSFERASE, MITOCHONDRIAL"/>
    <property type="match status" value="1"/>
</dbReference>
<sequence>MSRVIELYEKHLNPSLTRLQRLLGLDLVEKAARGCWIFTEDNRAFLDFLGGYGVFSLGHCHPRVIAAVKEQMERLPLGSKMFCHEPAALLAEKICATLPPVLNKVFFCNSGAEAIEGALKIARLATGRKKIVAMQNGFHGKTLGALSVTGRDIYREPCMPLLPEVYHIPFNDLARAVEVIDRKTAAVVLEIVQGEGGMRVADFWYLRELASHCRSQGALLIIDEVQTGLGRTGTFWAFEQAGVLPDLITSAKALGGGVLPAGAILAREEIWQIFEENPLIHTSTFGGNPLACVAGIATLQVIEEEGLVESAAVLGQRLKTNLLQLTAGFAQIIKEVRGLGLMLGLELVDEGFGGYLIQALLNRGVLVGTTLNNTRVIRLEPPLIISNEEINLFLQILEESLNEVVKEVEEDA</sequence>
<protein>
    <submittedName>
        <fullName evidence="6">Putrescine aminotransferase</fullName>
    </submittedName>
</protein>
<dbReference type="InterPro" id="IPR015422">
    <property type="entry name" value="PyrdxlP-dep_Trfase_small"/>
</dbReference>
<dbReference type="FunFam" id="3.40.640.10:FF:000004">
    <property type="entry name" value="Acetylornithine aminotransferase"/>
    <property type="match status" value="1"/>
</dbReference>
<organism evidence="6 7">
    <name type="scientific">Carboxydocella sporoproducens DSM 16521</name>
    <dbReference type="NCBI Taxonomy" id="1121270"/>
    <lineage>
        <taxon>Bacteria</taxon>
        <taxon>Bacillati</taxon>
        <taxon>Bacillota</taxon>
        <taxon>Clostridia</taxon>
        <taxon>Eubacteriales</taxon>
        <taxon>Clostridiales Family XVI. Incertae Sedis</taxon>
        <taxon>Carboxydocella</taxon>
    </lineage>
</organism>
<dbReference type="RefSeq" id="WP_078665487.1">
    <property type="nucleotide sequence ID" value="NZ_FUXM01000014.1"/>
</dbReference>
<dbReference type="GO" id="GO:0030170">
    <property type="term" value="F:pyridoxal phosphate binding"/>
    <property type="evidence" value="ECO:0007669"/>
    <property type="project" value="InterPro"/>
</dbReference>
<proteinExistence type="inferred from homology"/>
<dbReference type="InterPro" id="IPR050103">
    <property type="entry name" value="Class-III_PLP-dep_AT"/>
</dbReference>
<gene>
    <name evidence="6" type="ORF">SAMN02745885_01416</name>
</gene>
<dbReference type="GO" id="GO:0008483">
    <property type="term" value="F:transaminase activity"/>
    <property type="evidence" value="ECO:0007669"/>
    <property type="project" value="UniProtKB-KW"/>
</dbReference>
<dbReference type="EMBL" id="FUXM01000014">
    <property type="protein sequence ID" value="SJZ95372.1"/>
    <property type="molecule type" value="Genomic_DNA"/>
</dbReference>
<keyword evidence="4 5" id="KW-0663">Pyridoxal phosphate</keyword>
<dbReference type="Gene3D" id="3.90.1150.10">
    <property type="entry name" value="Aspartate Aminotransferase, domain 1"/>
    <property type="match status" value="1"/>
</dbReference>
<evidence type="ECO:0000256" key="2">
    <source>
        <dbReference type="ARBA" id="ARBA00022576"/>
    </source>
</evidence>
<dbReference type="InterPro" id="IPR005814">
    <property type="entry name" value="Aminotrans_3"/>
</dbReference>
<dbReference type="PROSITE" id="PS00600">
    <property type="entry name" value="AA_TRANSFER_CLASS_3"/>
    <property type="match status" value="1"/>
</dbReference>
<dbReference type="InterPro" id="IPR049704">
    <property type="entry name" value="Aminotrans_3_PPA_site"/>
</dbReference>